<feature type="region of interest" description="Disordered" evidence="1">
    <location>
        <begin position="1"/>
        <end position="41"/>
    </location>
</feature>
<dbReference type="Proteomes" id="UP000823775">
    <property type="component" value="Unassembled WGS sequence"/>
</dbReference>
<name>A0ABS8Y4V6_DATST</name>
<protein>
    <submittedName>
        <fullName evidence="2">Uncharacterized protein</fullName>
    </submittedName>
</protein>
<dbReference type="EMBL" id="JACEIK010031128">
    <property type="protein sequence ID" value="MCE5166745.1"/>
    <property type="molecule type" value="Genomic_DNA"/>
</dbReference>
<feature type="non-terminal residue" evidence="2">
    <location>
        <position position="126"/>
    </location>
</feature>
<keyword evidence="3" id="KW-1185">Reference proteome</keyword>
<gene>
    <name evidence="2" type="ORF">HAX54_025678</name>
</gene>
<feature type="region of interest" description="Disordered" evidence="1">
    <location>
        <begin position="81"/>
        <end position="126"/>
    </location>
</feature>
<feature type="compositionally biased region" description="Low complexity" evidence="1">
    <location>
        <begin position="15"/>
        <end position="24"/>
    </location>
</feature>
<sequence>MDKLINKASKFVRGSSSTSNTNTNINRPEFRGKNSRSSSSNTIISANQLFTHVSETSPDNLIDYVQMQEDYGIEDNNDEEIELDTNDTPLIPTSRVGQTKFTREEGSSRGGRTPLPELINRRRRSR</sequence>
<evidence type="ECO:0000313" key="2">
    <source>
        <dbReference type="EMBL" id="MCE5166745.1"/>
    </source>
</evidence>
<accession>A0ABS8Y4V6</accession>
<comment type="caution">
    <text evidence="2">The sequence shown here is derived from an EMBL/GenBank/DDBJ whole genome shotgun (WGS) entry which is preliminary data.</text>
</comment>
<proteinExistence type="predicted"/>
<reference evidence="2 3" key="1">
    <citation type="journal article" date="2021" name="BMC Genomics">
        <title>Datura genome reveals duplications of psychoactive alkaloid biosynthetic genes and high mutation rate following tissue culture.</title>
        <authorList>
            <person name="Rajewski A."/>
            <person name="Carter-House D."/>
            <person name="Stajich J."/>
            <person name="Litt A."/>
        </authorList>
    </citation>
    <scope>NUCLEOTIDE SEQUENCE [LARGE SCALE GENOMIC DNA]</scope>
    <source>
        <strain evidence="2">AR-01</strain>
    </source>
</reference>
<evidence type="ECO:0000313" key="3">
    <source>
        <dbReference type="Proteomes" id="UP000823775"/>
    </source>
</evidence>
<organism evidence="2 3">
    <name type="scientific">Datura stramonium</name>
    <name type="common">Jimsonweed</name>
    <name type="synonym">Common thornapple</name>
    <dbReference type="NCBI Taxonomy" id="4076"/>
    <lineage>
        <taxon>Eukaryota</taxon>
        <taxon>Viridiplantae</taxon>
        <taxon>Streptophyta</taxon>
        <taxon>Embryophyta</taxon>
        <taxon>Tracheophyta</taxon>
        <taxon>Spermatophyta</taxon>
        <taxon>Magnoliopsida</taxon>
        <taxon>eudicotyledons</taxon>
        <taxon>Gunneridae</taxon>
        <taxon>Pentapetalae</taxon>
        <taxon>asterids</taxon>
        <taxon>lamiids</taxon>
        <taxon>Solanales</taxon>
        <taxon>Solanaceae</taxon>
        <taxon>Solanoideae</taxon>
        <taxon>Datureae</taxon>
        <taxon>Datura</taxon>
    </lineage>
</organism>
<evidence type="ECO:0000256" key="1">
    <source>
        <dbReference type="SAM" id="MobiDB-lite"/>
    </source>
</evidence>